<dbReference type="PROSITE" id="PS00211">
    <property type="entry name" value="ABC_TRANSPORTER_1"/>
    <property type="match status" value="1"/>
</dbReference>
<organism evidence="11 12">
    <name type="scientific">Methanocaldococcus vulcanius (strain ATCC 700851 / DSM 12094 / M7)</name>
    <name type="common">Methanococcus vulcanius</name>
    <dbReference type="NCBI Taxonomy" id="579137"/>
    <lineage>
        <taxon>Archaea</taxon>
        <taxon>Methanobacteriati</taxon>
        <taxon>Methanobacteriota</taxon>
        <taxon>Methanomada group</taxon>
        <taxon>Methanococci</taxon>
        <taxon>Methanococcales</taxon>
        <taxon>Methanocaldococcaceae</taxon>
        <taxon>Methanocaldococcus</taxon>
    </lineage>
</organism>
<dbReference type="GO" id="GO:0042626">
    <property type="term" value="F:ATPase-coupled transmembrane transporter activity"/>
    <property type="evidence" value="ECO:0007669"/>
    <property type="project" value="TreeGrafter"/>
</dbReference>
<dbReference type="CDD" id="cd03225">
    <property type="entry name" value="ABC_cobalt_CbiO_domain1"/>
    <property type="match status" value="1"/>
</dbReference>
<keyword evidence="4" id="KW-1003">Cell membrane</keyword>
<comment type="subcellular location">
    <subcellularLocation>
        <location evidence="1">Cell membrane</location>
        <topology evidence="1">Peripheral membrane protein</topology>
    </subcellularLocation>
</comment>
<evidence type="ECO:0000256" key="2">
    <source>
        <dbReference type="ARBA" id="ARBA00005417"/>
    </source>
</evidence>
<dbReference type="PANTHER" id="PTHR43553">
    <property type="entry name" value="HEAVY METAL TRANSPORTER"/>
    <property type="match status" value="1"/>
</dbReference>
<comment type="function">
    <text evidence="9">Probably part of an ABC transporter complex. Responsible for energy coupling to the transport system.</text>
</comment>
<dbReference type="AlphaFoldDB" id="C9RHX5"/>
<comment type="similarity">
    <text evidence="2">Belongs to the ABC transporter superfamily.</text>
</comment>
<evidence type="ECO:0000256" key="5">
    <source>
        <dbReference type="ARBA" id="ARBA00022741"/>
    </source>
</evidence>
<evidence type="ECO:0000256" key="8">
    <source>
        <dbReference type="ARBA" id="ARBA00023136"/>
    </source>
</evidence>
<protein>
    <submittedName>
        <fullName evidence="11">ABC transporter releated protein</fullName>
    </submittedName>
</protein>
<keyword evidence="12" id="KW-1185">Reference proteome</keyword>
<dbReference type="InterPro" id="IPR003439">
    <property type="entry name" value="ABC_transporter-like_ATP-bd"/>
</dbReference>
<evidence type="ECO:0000256" key="6">
    <source>
        <dbReference type="ARBA" id="ARBA00022840"/>
    </source>
</evidence>
<keyword evidence="5" id="KW-0547">Nucleotide-binding</keyword>
<dbReference type="GO" id="GO:0043190">
    <property type="term" value="C:ATP-binding cassette (ABC) transporter complex"/>
    <property type="evidence" value="ECO:0007669"/>
    <property type="project" value="TreeGrafter"/>
</dbReference>
<evidence type="ECO:0000313" key="12">
    <source>
        <dbReference type="Proteomes" id="UP000002063"/>
    </source>
</evidence>
<dbReference type="Proteomes" id="UP000002063">
    <property type="component" value="Chromosome"/>
</dbReference>
<dbReference type="SUPFAM" id="SSF52540">
    <property type="entry name" value="P-loop containing nucleoside triphosphate hydrolases"/>
    <property type="match status" value="1"/>
</dbReference>
<keyword evidence="6" id="KW-0067">ATP-binding</keyword>
<dbReference type="GeneID" id="8513665"/>
<dbReference type="GO" id="GO:0016887">
    <property type="term" value="F:ATP hydrolysis activity"/>
    <property type="evidence" value="ECO:0007669"/>
    <property type="project" value="InterPro"/>
</dbReference>
<dbReference type="RefSeq" id="WP_015733397.1">
    <property type="nucleotide sequence ID" value="NC_013407.1"/>
</dbReference>
<sequence length="281" mass="31947">MKEIYKVVDVSYKYPNGSTALENVNLNIYKNEIVAILGPNGAGKTTLLKIMNGLVFPSSGEIYFEGKKLTDEILRNKELMKEFRRKVGFVFQNPDVMLFNPTVWEEVAFSPLHLYSKEKAIEKTDETLKNMKIYHLKDRHPYNLSGGEKKKVSISCILSVEPDVILMDEPTSALDPKSRLEVMDLIRSFKDSGKTVVIVTHDLNLACLADRCYVLNKKVIFDGKVKDLFSLNLDELNLDVPDVSKLFLKLKEMGYDVDIPTTIDEAVDHLSKILPQKTKNK</sequence>
<dbReference type="SMART" id="SM00382">
    <property type="entry name" value="AAA"/>
    <property type="match status" value="1"/>
</dbReference>
<name>C9RHX5_METVM</name>
<keyword evidence="3" id="KW-0813">Transport</keyword>
<dbReference type="KEGG" id="mvu:Metvu_1324"/>
<evidence type="ECO:0000313" key="11">
    <source>
        <dbReference type="EMBL" id="ACX73177.1"/>
    </source>
</evidence>
<reference evidence="11" key="1">
    <citation type="submission" date="2009-10" db="EMBL/GenBank/DDBJ databases">
        <title>Complete sequence of chromosome of Methanocaldococcus vulcanius M7.</title>
        <authorList>
            <consortium name="US DOE Joint Genome Institute"/>
            <person name="Lucas S."/>
            <person name="Copeland A."/>
            <person name="Lapidus A."/>
            <person name="Glavina del Rio T."/>
            <person name="Dalin E."/>
            <person name="Tice H."/>
            <person name="Bruce D."/>
            <person name="Goodwin L."/>
            <person name="Pitluck S."/>
            <person name="Lcollab F.I."/>
            <person name="Brettin T."/>
            <person name="Detter J.C."/>
            <person name="Han C."/>
            <person name="Tapia R."/>
            <person name="Kuske C.R."/>
            <person name="Schmutz J."/>
            <person name="Larimer F."/>
            <person name="Land M."/>
            <person name="Hauser L."/>
            <person name="Kyrpides N."/>
            <person name="Ovchinikova G."/>
            <person name="Sieprawska-Lupa M."/>
            <person name="Whitman W.B."/>
            <person name="Woyke T."/>
        </authorList>
    </citation>
    <scope>NUCLEOTIDE SEQUENCE [LARGE SCALE GENOMIC DNA]</scope>
    <source>
        <strain evidence="11">M7</strain>
    </source>
</reference>
<dbReference type="GO" id="GO:0005524">
    <property type="term" value="F:ATP binding"/>
    <property type="evidence" value="ECO:0007669"/>
    <property type="project" value="UniProtKB-KW"/>
</dbReference>
<keyword evidence="7" id="KW-1278">Translocase</keyword>
<dbReference type="InterPro" id="IPR015856">
    <property type="entry name" value="ABC_transpr_CbiO/EcfA_su"/>
</dbReference>
<evidence type="ECO:0000256" key="7">
    <source>
        <dbReference type="ARBA" id="ARBA00022967"/>
    </source>
</evidence>
<gene>
    <name evidence="11" type="ordered locus">Metvu_1324</name>
</gene>
<keyword evidence="8" id="KW-0472">Membrane</keyword>
<dbReference type="OrthoDB" id="18209at2157"/>
<dbReference type="FunFam" id="3.40.50.300:FF:000224">
    <property type="entry name" value="Energy-coupling factor transporter ATP-binding protein EcfA"/>
    <property type="match status" value="1"/>
</dbReference>
<evidence type="ECO:0000256" key="4">
    <source>
        <dbReference type="ARBA" id="ARBA00022475"/>
    </source>
</evidence>
<dbReference type="InterPro" id="IPR017871">
    <property type="entry name" value="ABC_transporter-like_CS"/>
</dbReference>
<dbReference type="PROSITE" id="PS50893">
    <property type="entry name" value="ABC_TRANSPORTER_2"/>
    <property type="match status" value="1"/>
</dbReference>
<dbReference type="PANTHER" id="PTHR43553:SF27">
    <property type="entry name" value="ENERGY-COUPLING FACTOR TRANSPORTER ATP-BINDING PROTEIN ECFA2"/>
    <property type="match status" value="1"/>
</dbReference>
<evidence type="ECO:0000256" key="1">
    <source>
        <dbReference type="ARBA" id="ARBA00004202"/>
    </source>
</evidence>
<dbReference type="InterPro" id="IPR050095">
    <property type="entry name" value="ECF_ABC_transporter_ATP-bd"/>
</dbReference>
<evidence type="ECO:0000256" key="3">
    <source>
        <dbReference type="ARBA" id="ARBA00022448"/>
    </source>
</evidence>
<dbReference type="InterPro" id="IPR027417">
    <property type="entry name" value="P-loop_NTPase"/>
</dbReference>
<dbReference type="Gene3D" id="3.40.50.300">
    <property type="entry name" value="P-loop containing nucleotide triphosphate hydrolases"/>
    <property type="match status" value="1"/>
</dbReference>
<dbReference type="EMBL" id="CP001787">
    <property type="protein sequence ID" value="ACX73177.1"/>
    <property type="molecule type" value="Genomic_DNA"/>
</dbReference>
<proteinExistence type="inferred from homology"/>
<accession>C9RHX5</accession>
<feature type="domain" description="ABC transporter" evidence="10">
    <location>
        <begin position="5"/>
        <end position="242"/>
    </location>
</feature>
<evidence type="ECO:0000259" key="10">
    <source>
        <dbReference type="PROSITE" id="PS50893"/>
    </source>
</evidence>
<dbReference type="eggNOG" id="arCOG00202">
    <property type="taxonomic scope" value="Archaea"/>
</dbReference>
<dbReference type="Pfam" id="PF00005">
    <property type="entry name" value="ABC_tran"/>
    <property type="match status" value="1"/>
</dbReference>
<dbReference type="HOGENOM" id="CLU_000604_1_22_2"/>
<dbReference type="STRING" id="579137.Metvu_1324"/>
<evidence type="ECO:0000256" key="9">
    <source>
        <dbReference type="ARBA" id="ARBA00025157"/>
    </source>
</evidence>
<dbReference type="InterPro" id="IPR003593">
    <property type="entry name" value="AAA+_ATPase"/>
</dbReference>